<dbReference type="GO" id="GO:0022857">
    <property type="term" value="F:transmembrane transporter activity"/>
    <property type="evidence" value="ECO:0007669"/>
    <property type="project" value="InterPro"/>
</dbReference>
<gene>
    <name evidence="5" type="ORF">PRRU23_23420</name>
</gene>
<dbReference type="Gene3D" id="2.40.30.170">
    <property type="match status" value="1"/>
</dbReference>
<dbReference type="Pfam" id="PF25973">
    <property type="entry name" value="BSH_CzcB"/>
    <property type="match status" value="1"/>
</dbReference>
<dbReference type="PRINTS" id="PR01490">
    <property type="entry name" value="RTXTOXIND"/>
</dbReference>
<dbReference type="PROSITE" id="PS51257">
    <property type="entry name" value="PROKAR_LIPOPROTEIN"/>
    <property type="match status" value="1"/>
</dbReference>
<evidence type="ECO:0000256" key="1">
    <source>
        <dbReference type="ARBA" id="ARBA00009477"/>
    </source>
</evidence>
<reference evidence="5" key="1">
    <citation type="submission" date="2021-08" db="EMBL/GenBank/DDBJ databases">
        <title>Prevotella lacticifex sp. nov., isolated from rumen of cow.</title>
        <authorList>
            <person name="Shinkai T."/>
            <person name="Ikeyama N."/>
            <person name="Kumagai M."/>
            <person name="Ohmori H."/>
            <person name="Sakamoto M."/>
            <person name="Ohkuma M."/>
            <person name="Mitsumori M."/>
        </authorList>
    </citation>
    <scope>NUCLEOTIDE SEQUENCE</scope>
    <source>
        <strain evidence="5">DSM 11371</strain>
    </source>
</reference>
<comment type="caution">
    <text evidence="5">The sequence shown here is derived from an EMBL/GenBank/DDBJ whole genome shotgun (WGS) entry which is preliminary data.</text>
</comment>
<dbReference type="GO" id="GO:0060003">
    <property type="term" value="P:copper ion export"/>
    <property type="evidence" value="ECO:0007669"/>
    <property type="project" value="TreeGrafter"/>
</dbReference>
<organism evidence="5 6">
    <name type="scientific">Segatella bryantii</name>
    <name type="common">Prevotella bryantii</name>
    <dbReference type="NCBI Taxonomy" id="77095"/>
    <lineage>
        <taxon>Bacteria</taxon>
        <taxon>Pseudomonadati</taxon>
        <taxon>Bacteroidota</taxon>
        <taxon>Bacteroidia</taxon>
        <taxon>Bacteroidales</taxon>
        <taxon>Prevotellaceae</taxon>
        <taxon>Segatella</taxon>
    </lineage>
</organism>
<dbReference type="EMBL" id="BPTR01000001">
    <property type="protein sequence ID" value="GJG28642.1"/>
    <property type="molecule type" value="Genomic_DNA"/>
</dbReference>
<sequence length="391" mass="43287">MKKIFLYMTLVAMTWTSCTNSSNQENKVEEEETSEIESEVTDVTLTDAQVKKLGITFGALPTHEFSGEIEANGKLAVAPQSQASVSPYTGGNVKQILVREGQQVTKGQVLALLSHPDLLDVQNRYLDAYNRLIYVGKEYERQRKLYSEKIGSGKDYQQILSEYRLLLGQLRTTGAQLRMMGIHPASIVRGKTVTAIALRAPIAGTIEEISAEIGQYVDNQMTMFHIVNFSNIYADLLVFEKDLPKIRVGQKVNFELKSGCGDKFTGKITSVGRIFDNSPKAAHVRATIVGPKYEFVEGLYLCGKIASDAHKMYALSTEGIVSDAGKTYAFTVSRGKGSYTFHPVEVNTGKEENGYVELKLIDKQSLHAQFALNGAYYILSEMKKAETGEDD</sequence>
<dbReference type="PANTHER" id="PTHR30097:SF4">
    <property type="entry name" value="SLR6042 PROTEIN"/>
    <property type="match status" value="1"/>
</dbReference>
<comment type="similarity">
    <text evidence="1">Belongs to the membrane fusion protein (MFP) (TC 8.A.1) family.</text>
</comment>
<feature type="compositionally biased region" description="Acidic residues" evidence="3">
    <location>
        <begin position="28"/>
        <end position="39"/>
    </location>
</feature>
<dbReference type="InterPro" id="IPR051909">
    <property type="entry name" value="MFP_Cation_Efflux"/>
</dbReference>
<dbReference type="NCBIfam" id="TIGR01730">
    <property type="entry name" value="RND_mfp"/>
    <property type="match status" value="1"/>
</dbReference>
<dbReference type="Gene3D" id="2.40.50.100">
    <property type="match status" value="1"/>
</dbReference>
<proteinExistence type="inferred from homology"/>
<dbReference type="SUPFAM" id="SSF111369">
    <property type="entry name" value="HlyD-like secretion proteins"/>
    <property type="match status" value="1"/>
</dbReference>
<dbReference type="Proteomes" id="UP000887043">
    <property type="component" value="Unassembled WGS sequence"/>
</dbReference>
<evidence type="ECO:0000313" key="5">
    <source>
        <dbReference type="EMBL" id="GJG28642.1"/>
    </source>
</evidence>
<dbReference type="AlphaFoldDB" id="A0AA37MM90"/>
<dbReference type="GO" id="GO:0016020">
    <property type="term" value="C:membrane"/>
    <property type="evidence" value="ECO:0007669"/>
    <property type="project" value="InterPro"/>
</dbReference>
<feature type="domain" description="CzcB-like barrel-sandwich hybrid" evidence="4">
    <location>
        <begin position="82"/>
        <end position="227"/>
    </location>
</feature>
<evidence type="ECO:0000259" key="4">
    <source>
        <dbReference type="Pfam" id="PF25973"/>
    </source>
</evidence>
<dbReference type="GO" id="GO:0030313">
    <property type="term" value="C:cell envelope"/>
    <property type="evidence" value="ECO:0007669"/>
    <property type="project" value="TreeGrafter"/>
</dbReference>
<feature type="region of interest" description="Disordered" evidence="3">
    <location>
        <begin position="20"/>
        <end position="39"/>
    </location>
</feature>
<protein>
    <submittedName>
        <fullName evidence="5">Cation efflux system membrane protein</fullName>
    </submittedName>
</protein>
<dbReference type="PANTHER" id="PTHR30097">
    <property type="entry name" value="CATION EFFLUX SYSTEM PROTEIN CUSB"/>
    <property type="match status" value="1"/>
</dbReference>
<evidence type="ECO:0000256" key="3">
    <source>
        <dbReference type="SAM" id="MobiDB-lite"/>
    </source>
</evidence>
<dbReference type="InterPro" id="IPR058647">
    <property type="entry name" value="BSH_CzcB-like"/>
</dbReference>
<dbReference type="RefSeq" id="WP_006283823.1">
    <property type="nucleotide sequence ID" value="NZ_BPTR01000001.1"/>
</dbReference>
<keyword evidence="2" id="KW-0813">Transport</keyword>
<evidence type="ECO:0000256" key="2">
    <source>
        <dbReference type="ARBA" id="ARBA00022448"/>
    </source>
</evidence>
<name>A0AA37MM90_SEGBR</name>
<evidence type="ECO:0000313" key="6">
    <source>
        <dbReference type="Proteomes" id="UP000887043"/>
    </source>
</evidence>
<accession>A0AA37MM90</accession>
<dbReference type="GO" id="GO:0015679">
    <property type="term" value="P:plasma membrane copper ion transport"/>
    <property type="evidence" value="ECO:0007669"/>
    <property type="project" value="TreeGrafter"/>
</dbReference>
<dbReference type="InterPro" id="IPR006143">
    <property type="entry name" value="RND_pump_MFP"/>
</dbReference>